<dbReference type="OrthoDB" id="10642868at2759"/>
<sequence>MEERAATDIQAHTRGWRTRTAVVRGVRAEYERTFEEIEGRSADHVAWLGGGKLSAPRERRPLADVRPRTLAGHPSNVRGGADEVQLADAETERLEVERELAWIRQAMHSRLEYLEETQNRP</sequence>
<feature type="compositionally biased region" description="Basic and acidic residues" evidence="1">
    <location>
        <begin position="58"/>
        <end position="67"/>
    </location>
</feature>
<organism evidence="2 3">
    <name type="scientific">Diacronema lutheri</name>
    <name type="common">Unicellular marine alga</name>
    <name type="synonym">Monochrysis lutheri</name>
    <dbReference type="NCBI Taxonomy" id="2081491"/>
    <lineage>
        <taxon>Eukaryota</taxon>
        <taxon>Haptista</taxon>
        <taxon>Haptophyta</taxon>
        <taxon>Pavlovophyceae</taxon>
        <taxon>Pavlovales</taxon>
        <taxon>Pavlovaceae</taxon>
        <taxon>Diacronema</taxon>
    </lineage>
</organism>
<reference evidence="2" key="1">
    <citation type="submission" date="2021-05" db="EMBL/GenBank/DDBJ databases">
        <title>The genome of the haptophyte Pavlova lutheri (Diacronema luteri, Pavlovales) - a model for lipid biosynthesis in eukaryotic algae.</title>
        <authorList>
            <person name="Hulatt C.J."/>
            <person name="Posewitz M.C."/>
        </authorList>
    </citation>
    <scope>NUCLEOTIDE SEQUENCE</scope>
    <source>
        <strain evidence="2">NIVA-4/92</strain>
    </source>
</reference>
<evidence type="ECO:0000313" key="2">
    <source>
        <dbReference type="EMBL" id="KAG8469942.1"/>
    </source>
</evidence>
<keyword evidence="3" id="KW-1185">Reference proteome</keyword>
<dbReference type="AlphaFoldDB" id="A0A8J6CCI9"/>
<feature type="region of interest" description="Disordered" evidence="1">
    <location>
        <begin position="58"/>
        <end position="80"/>
    </location>
</feature>
<dbReference type="Proteomes" id="UP000751190">
    <property type="component" value="Unassembled WGS sequence"/>
</dbReference>
<evidence type="ECO:0000256" key="1">
    <source>
        <dbReference type="SAM" id="MobiDB-lite"/>
    </source>
</evidence>
<dbReference type="PROSITE" id="PS50096">
    <property type="entry name" value="IQ"/>
    <property type="match status" value="1"/>
</dbReference>
<comment type="caution">
    <text evidence="2">The sequence shown here is derived from an EMBL/GenBank/DDBJ whole genome shotgun (WGS) entry which is preliminary data.</text>
</comment>
<evidence type="ECO:0000313" key="3">
    <source>
        <dbReference type="Proteomes" id="UP000751190"/>
    </source>
</evidence>
<accession>A0A8J6CCI9</accession>
<proteinExistence type="predicted"/>
<protein>
    <submittedName>
        <fullName evidence="2">Uncharacterized protein</fullName>
    </submittedName>
</protein>
<dbReference type="EMBL" id="JAGTXO010000002">
    <property type="protein sequence ID" value="KAG8469942.1"/>
    <property type="molecule type" value="Genomic_DNA"/>
</dbReference>
<name>A0A8J6CCI9_DIALT</name>
<gene>
    <name evidence="2" type="ORF">KFE25_006397</name>
</gene>